<dbReference type="PROSITE" id="PS50812">
    <property type="entry name" value="PWWP"/>
    <property type="match status" value="1"/>
</dbReference>
<feature type="domain" description="PWWP" evidence="1">
    <location>
        <begin position="25"/>
        <end position="90"/>
    </location>
</feature>
<dbReference type="Gene3D" id="2.30.30.140">
    <property type="match status" value="1"/>
</dbReference>
<protein>
    <submittedName>
        <fullName evidence="2">Zinc finger CW-type PWWP domain 1</fullName>
    </submittedName>
</protein>
<gene>
    <name evidence="2" type="ORF">EWB00_005396</name>
</gene>
<dbReference type="Proteomes" id="UP000311919">
    <property type="component" value="Unassembled WGS sequence"/>
</dbReference>
<proteinExistence type="predicted"/>
<dbReference type="OrthoDB" id="5964980at2759"/>
<name>A0A4Z2D1R0_SCHJA</name>
<keyword evidence="3" id="KW-1185">Reference proteome</keyword>
<dbReference type="GO" id="GO:0005634">
    <property type="term" value="C:nucleus"/>
    <property type="evidence" value="ECO:0007669"/>
    <property type="project" value="TreeGrafter"/>
</dbReference>
<evidence type="ECO:0000313" key="2">
    <source>
        <dbReference type="EMBL" id="TNN10445.1"/>
    </source>
</evidence>
<accession>A0A4Z2D1R0</accession>
<dbReference type="AlphaFoldDB" id="A0A4Z2D1R0"/>
<reference evidence="2 3" key="1">
    <citation type="submission" date="2019-03" db="EMBL/GenBank/DDBJ databases">
        <title>An improved genome assembly of the fluke Schistosoma japonicum.</title>
        <authorList>
            <person name="Hu W."/>
            <person name="Luo F."/>
            <person name="Yin M."/>
            <person name="Mo X."/>
            <person name="Sun C."/>
            <person name="Wu Q."/>
            <person name="Zhu B."/>
            <person name="Xiang M."/>
            <person name="Wang J."/>
            <person name="Wang Y."/>
            <person name="Zhang T."/>
            <person name="Xu B."/>
            <person name="Zheng H."/>
            <person name="Feng Z."/>
        </authorList>
    </citation>
    <scope>NUCLEOTIDE SEQUENCE [LARGE SCALE GENOMIC DNA]</scope>
    <source>
        <strain evidence="2">HuSjv2</strain>
        <tissue evidence="2">Worms</tissue>
    </source>
</reference>
<dbReference type="InterPro" id="IPR000313">
    <property type="entry name" value="PWWP_dom"/>
</dbReference>
<evidence type="ECO:0000259" key="1">
    <source>
        <dbReference type="PROSITE" id="PS50812"/>
    </source>
</evidence>
<dbReference type="InterPro" id="IPR042778">
    <property type="entry name" value="ZCWPW1/ZCWPW2"/>
</dbReference>
<evidence type="ECO:0000313" key="3">
    <source>
        <dbReference type="Proteomes" id="UP000311919"/>
    </source>
</evidence>
<organism evidence="2 3">
    <name type="scientific">Schistosoma japonicum</name>
    <name type="common">Blood fluke</name>
    <dbReference type="NCBI Taxonomy" id="6182"/>
    <lineage>
        <taxon>Eukaryota</taxon>
        <taxon>Metazoa</taxon>
        <taxon>Spiralia</taxon>
        <taxon>Lophotrochozoa</taxon>
        <taxon>Platyhelminthes</taxon>
        <taxon>Trematoda</taxon>
        <taxon>Digenea</taxon>
        <taxon>Strigeidida</taxon>
        <taxon>Schistosomatoidea</taxon>
        <taxon>Schistosomatidae</taxon>
        <taxon>Schistosoma</taxon>
    </lineage>
</organism>
<dbReference type="PANTHER" id="PTHR15999">
    <property type="entry name" value="ZINC FINGER CW-TYPE PWWP DOMAIN PROTEIN 1"/>
    <property type="match status" value="1"/>
</dbReference>
<dbReference type="SUPFAM" id="SSF63748">
    <property type="entry name" value="Tudor/PWWP/MBT"/>
    <property type="match status" value="1"/>
</dbReference>
<comment type="caution">
    <text evidence="2">The sequence shown here is derived from an EMBL/GenBank/DDBJ whole genome shotgun (WGS) entry which is preliminary data.</text>
</comment>
<dbReference type="EMBL" id="SKCS01000359">
    <property type="protein sequence ID" value="TNN10445.1"/>
    <property type="molecule type" value="Genomic_DNA"/>
</dbReference>
<dbReference type="PANTHER" id="PTHR15999:SF2">
    <property type="entry name" value="ZINC FINGER CW-TYPE PWWP DOMAIN PROTEIN 1"/>
    <property type="match status" value="1"/>
</dbReference>
<sequence>MHNPCKEPEDLSAGKDQFIFGHFSVGSVVWARIQGYPDWPTMVFYNSQGKYAEFNPISKEVTYYYVVTLDPKRSKMSRVEVDNIHKFTSFDEINLSKVPKRFWRRLLAAGYEAENALLLSTKDRIATYGYNHKYEDISFKVAAQIKSSISSNQRILKNVSYNLKRKRAYKRRVPLIHSSSINVDPKGQTDNLNTDFDHTSGIVECNAEKCSSSFLKAITNSTKLMSINNHEHHEYGEDSNRYSSSKSLKNHNEIDITVENNLSVRLENDIFDLHINDSNLGVDNNENADNNNNNTNNTDDNDLAIIENENDLNYYSPSFLKPIKCNQMTQELICSISMHVNPNDETTDTELLNDNLCKEKANLTRNVNDNDKHENLMTNNENYFKLACFDLSFYSNMHNLNVNDIQMSTNHSYRHTYQHWSLNCNKRILYENVPFHYQYFGDNEV</sequence>